<organism evidence="1 2">
    <name type="scientific">Danio rerio</name>
    <name type="common">Zebrafish</name>
    <name type="synonym">Brachydanio rerio</name>
    <dbReference type="NCBI Taxonomy" id="7955"/>
    <lineage>
        <taxon>Eukaryota</taxon>
        <taxon>Metazoa</taxon>
        <taxon>Chordata</taxon>
        <taxon>Craniata</taxon>
        <taxon>Vertebrata</taxon>
        <taxon>Euteleostomi</taxon>
        <taxon>Actinopterygii</taxon>
        <taxon>Neopterygii</taxon>
        <taxon>Teleostei</taxon>
        <taxon>Ostariophysi</taxon>
        <taxon>Cypriniformes</taxon>
        <taxon>Danionidae</taxon>
        <taxon>Danioninae</taxon>
        <taxon>Danio</taxon>
    </lineage>
</organism>
<keyword evidence="1" id="KW-1185">Reference proteome</keyword>
<dbReference type="Proteomes" id="UP000000437">
    <property type="component" value="Chromosome 24"/>
</dbReference>
<gene>
    <name evidence="2" type="primary">LOC141380785</name>
</gene>
<reference evidence="2" key="1">
    <citation type="submission" date="2025-08" db="UniProtKB">
        <authorList>
            <consortium name="RefSeq"/>
        </authorList>
    </citation>
    <scope>IDENTIFICATION</scope>
    <source>
        <strain evidence="2">Tuebingen</strain>
        <tissue evidence="2">Fibroblasts and whole tissue</tissue>
    </source>
</reference>
<proteinExistence type="predicted"/>
<evidence type="ECO:0000313" key="1">
    <source>
        <dbReference type="Proteomes" id="UP000000437"/>
    </source>
</evidence>
<protein>
    <submittedName>
        <fullName evidence="2">Receptor activity-modifying protein 3-like isoform X2</fullName>
    </submittedName>
</protein>
<name>A0AC58ISZ0_DANRE</name>
<accession>A0AC58ISZ0</accession>
<dbReference type="RefSeq" id="XP_073797363.1">
    <property type="nucleotide sequence ID" value="XM_073941262.1"/>
</dbReference>
<evidence type="ECO:0000313" key="2">
    <source>
        <dbReference type="RefSeq" id="XP_073797363.1"/>
    </source>
</evidence>
<sequence>MENSIIITLTQLCLILVKTLMSRGLSGAVELSVSPPALQCNESVLLLEMERCGDTFRTDISFIHPDHRCNLTHFIRQYHSFSLCTELNSERVGCFWPNPWVERFILRQHRLLFSSCRAERVELLDPPEGTLALLILLPVGLTLAMVALVVWCSKRSDVLA</sequence>